<sequence length="198" mass="20790">MRQTAGTLNRIWLAILGVLILVAGTALLLQATGELHTLLGTAPSGQPVLTGDLDAFLASPWVAPIMLVCGTIIGVLGLLWIIAQVPRKNPAGAYRFQDDGGAGFTVCDPSVLTAAVERQINTLPGVATSAALLRGTAMSPDLTLKVTVNDRADIQEIIHRIDTSTLQDLSGALEAPLQQCRLQIDVNGRIQGTGTVIH</sequence>
<keyword evidence="1" id="KW-0472">Membrane</keyword>
<dbReference type="RefSeq" id="WP_209996961.1">
    <property type="nucleotide sequence ID" value="NZ_BAAAJY010000003.1"/>
</dbReference>
<keyword evidence="1" id="KW-0812">Transmembrane</keyword>
<keyword evidence="1" id="KW-1133">Transmembrane helix</keyword>
<proteinExistence type="predicted"/>
<accession>A0ABS4XBY3</accession>
<protein>
    <recommendedName>
        <fullName evidence="4">Alkaline shock response membrane anchor protein AmaP</fullName>
    </recommendedName>
</protein>
<evidence type="ECO:0000313" key="3">
    <source>
        <dbReference type="Proteomes" id="UP001296993"/>
    </source>
</evidence>
<evidence type="ECO:0000256" key="1">
    <source>
        <dbReference type="SAM" id="Phobius"/>
    </source>
</evidence>
<dbReference type="Proteomes" id="UP001296993">
    <property type="component" value="Unassembled WGS sequence"/>
</dbReference>
<dbReference type="EMBL" id="JAGIOF010000001">
    <property type="protein sequence ID" value="MBP2385982.1"/>
    <property type="molecule type" value="Genomic_DNA"/>
</dbReference>
<feature type="transmembrane region" description="Helical" evidence="1">
    <location>
        <begin position="61"/>
        <end position="82"/>
    </location>
</feature>
<reference evidence="2 3" key="1">
    <citation type="submission" date="2021-03" db="EMBL/GenBank/DDBJ databases">
        <title>Sequencing the genomes of 1000 actinobacteria strains.</title>
        <authorList>
            <person name="Klenk H.-P."/>
        </authorList>
    </citation>
    <scope>NUCLEOTIDE SEQUENCE [LARGE SCALE GENOMIC DNA]</scope>
    <source>
        <strain evidence="2 3">DSM 15797</strain>
    </source>
</reference>
<organism evidence="2 3">
    <name type="scientific">Paeniglutamicibacter kerguelensis</name>
    <dbReference type="NCBI Taxonomy" id="254788"/>
    <lineage>
        <taxon>Bacteria</taxon>
        <taxon>Bacillati</taxon>
        <taxon>Actinomycetota</taxon>
        <taxon>Actinomycetes</taxon>
        <taxon>Micrococcales</taxon>
        <taxon>Micrococcaceae</taxon>
        <taxon>Paeniglutamicibacter</taxon>
    </lineage>
</organism>
<comment type="caution">
    <text evidence="2">The sequence shown here is derived from an EMBL/GenBank/DDBJ whole genome shotgun (WGS) entry which is preliminary data.</text>
</comment>
<name>A0ABS4XBY3_9MICC</name>
<feature type="transmembrane region" description="Helical" evidence="1">
    <location>
        <begin position="12"/>
        <end position="31"/>
    </location>
</feature>
<keyword evidence="3" id="KW-1185">Reference proteome</keyword>
<gene>
    <name evidence="2" type="ORF">JOF47_001493</name>
</gene>
<evidence type="ECO:0008006" key="4">
    <source>
        <dbReference type="Google" id="ProtNLM"/>
    </source>
</evidence>
<evidence type="ECO:0000313" key="2">
    <source>
        <dbReference type="EMBL" id="MBP2385982.1"/>
    </source>
</evidence>